<name>A0A382IIM1_9ZZZZ</name>
<dbReference type="SUPFAM" id="SSF52540">
    <property type="entry name" value="P-loop containing nucleoside triphosphate hydrolases"/>
    <property type="match status" value="1"/>
</dbReference>
<evidence type="ECO:0000313" key="6">
    <source>
        <dbReference type="EMBL" id="SVB99087.1"/>
    </source>
</evidence>
<reference evidence="6" key="1">
    <citation type="submission" date="2018-05" db="EMBL/GenBank/DDBJ databases">
        <authorList>
            <person name="Lanie J.A."/>
            <person name="Ng W.-L."/>
            <person name="Kazmierczak K.M."/>
            <person name="Andrzejewski T.M."/>
            <person name="Davidsen T.M."/>
            <person name="Wayne K.J."/>
            <person name="Tettelin H."/>
            <person name="Glass J.I."/>
            <person name="Rusch D."/>
            <person name="Podicherti R."/>
            <person name="Tsui H.-C.T."/>
            <person name="Winkler M.E."/>
        </authorList>
    </citation>
    <scope>NUCLEOTIDE SEQUENCE</scope>
</reference>
<dbReference type="Gene3D" id="3.40.1440.60">
    <property type="entry name" value="PriA, 3(prime) DNA-binding domain"/>
    <property type="match status" value="1"/>
</dbReference>
<feature type="non-terminal residue" evidence="6">
    <location>
        <position position="332"/>
    </location>
</feature>
<protein>
    <recommendedName>
        <fullName evidence="5">Primosomal protein N' 3' DNA-binding domain-containing protein</fullName>
    </recommendedName>
</protein>
<dbReference type="GO" id="GO:0006310">
    <property type="term" value="P:DNA recombination"/>
    <property type="evidence" value="ECO:0007669"/>
    <property type="project" value="TreeGrafter"/>
</dbReference>
<keyword evidence="1" id="KW-0547">Nucleotide-binding</keyword>
<dbReference type="FunFam" id="3.40.1440.60:FF:000001">
    <property type="entry name" value="Primosomal protein N"/>
    <property type="match status" value="1"/>
</dbReference>
<dbReference type="Gene3D" id="3.40.50.300">
    <property type="entry name" value="P-loop containing nucleotide triphosphate hydrolases"/>
    <property type="match status" value="1"/>
</dbReference>
<dbReference type="EMBL" id="UINC01067429">
    <property type="protein sequence ID" value="SVB99087.1"/>
    <property type="molecule type" value="Genomic_DNA"/>
</dbReference>
<dbReference type="GO" id="GO:0006302">
    <property type="term" value="P:double-strand break repair"/>
    <property type="evidence" value="ECO:0007669"/>
    <property type="project" value="TreeGrafter"/>
</dbReference>
<feature type="region of interest" description="Disordered" evidence="4">
    <location>
        <begin position="274"/>
        <end position="295"/>
    </location>
</feature>
<dbReference type="GO" id="GO:0003677">
    <property type="term" value="F:DNA binding"/>
    <property type="evidence" value="ECO:0007669"/>
    <property type="project" value="UniProtKB-KW"/>
</dbReference>
<keyword evidence="2" id="KW-0067">ATP-binding</keyword>
<sequence>MTTLQSHPDKLSKDQQPAFSCADIVFNLPLKDAFTYEIPLHFNGMIKKGMRVFVPFGRRRITGYVVDISNRQKKNILLKAIEEVPDSEPVISKELLSLTRWIADYYHSSWGEAIKAALPAGLDDTSLDELHLTEKGLKVLKEGNPSSKATYILQTLHLKKKLTSRQLERSLKKKYSAGTLASLKRDELVKVENKIKRSFLKYKYEKIIRTAKNLPKKEEIEKLLKRSPKQRAVYEFLRKGEASTSDLNNKIPGSSQTIKKLLDKNIVEIFTSKKEQESTHSNRVPKQTVEKPLQMNKEQEECYRAVKQSIEKSVFQPYLLHGVTGSGKTEIY</sequence>
<dbReference type="GO" id="GO:0005524">
    <property type="term" value="F:ATP binding"/>
    <property type="evidence" value="ECO:0007669"/>
    <property type="project" value="UniProtKB-KW"/>
</dbReference>
<proteinExistence type="predicted"/>
<accession>A0A382IIM1</accession>
<organism evidence="6">
    <name type="scientific">marine metagenome</name>
    <dbReference type="NCBI Taxonomy" id="408172"/>
    <lineage>
        <taxon>unclassified sequences</taxon>
        <taxon>metagenomes</taxon>
        <taxon>ecological metagenomes</taxon>
    </lineage>
</organism>
<dbReference type="PANTHER" id="PTHR30580:SF0">
    <property type="entry name" value="PRIMOSOMAL PROTEIN N"/>
    <property type="match status" value="1"/>
</dbReference>
<evidence type="ECO:0000256" key="1">
    <source>
        <dbReference type="ARBA" id="ARBA00022741"/>
    </source>
</evidence>
<dbReference type="InterPro" id="IPR042115">
    <property type="entry name" value="PriA_3primeBD_sf"/>
</dbReference>
<evidence type="ECO:0000256" key="2">
    <source>
        <dbReference type="ARBA" id="ARBA00022840"/>
    </source>
</evidence>
<gene>
    <name evidence="6" type="ORF">METZ01_LOCUS251941</name>
</gene>
<dbReference type="AlphaFoldDB" id="A0A382IIM1"/>
<dbReference type="InterPro" id="IPR041222">
    <property type="entry name" value="PriA_3primeBD"/>
</dbReference>
<evidence type="ECO:0000256" key="4">
    <source>
        <dbReference type="SAM" id="MobiDB-lite"/>
    </source>
</evidence>
<dbReference type="InterPro" id="IPR027417">
    <property type="entry name" value="P-loop_NTPase"/>
</dbReference>
<dbReference type="GO" id="GO:0006270">
    <property type="term" value="P:DNA replication initiation"/>
    <property type="evidence" value="ECO:0007669"/>
    <property type="project" value="TreeGrafter"/>
</dbReference>
<dbReference type="Pfam" id="PF17764">
    <property type="entry name" value="PriA_3primeBD"/>
    <property type="match status" value="1"/>
</dbReference>
<feature type="domain" description="Primosomal protein N' 3' DNA-binding" evidence="5">
    <location>
        <begin position="23"/>
        <end position="119"/>
    </location>
</feature>
<evidence type="ECO:0000256" key="3">
    <source>
        <dbReference type="ARBA" id="ARBA00023125"/>
    </source>
</evidence>
<evidence type="ECO:0000259" key="5">
    <source>
        <dbReference type="Pfam" id="PF17764"/>
    </source>
</evidence>
<dbReference type="GO" id="GO:0043138">
    <property type="term" value="F:3'-5' DNA helicase activity"/>
    <property type="evidence" value="ECO:0007669"/>
    <property type="project" value="TreeGrafter"/>
</dbReference>
<dbReference type="PANTHER" id="PTHR30580">
    <property type="entry name" value="PRIMOSOMAL PROTEIN N"/>
    <property type="match status" value="1"/>
</dbReference>
<keyword evidence="3" id="KW-0238">DNA-binding</keyword>